<evidence type="ECO:0000256" key="5">
    <source>
        <dbReference type="ARBA" id="ARBA00023002"/>
    </source>
</evidence>
<feature type="binding site" evidence="9 11">
    <location>
        <begin position="117"/>
        <end position="119"/>
    </location>
    <ligand>
        <name>substrate</name>
    </ligand>
</feature>
<keyword evidence="4 9" id="KW-0521">NADP</keyword>
<gene>
    <name evidence="9 18" type="primary">hemA</name>
    <name evidence="18" type="ORF">Pan54_52190</name>
</gene>
<keyword evidence="6 9" id="KW-0627">Porphyrin biosynthesis</keyword>
<dbReference type="GO" id="GO:0008883">
    <property type="term" value="F:glutamyl-tRNA reductase activity"/>
    <property type="evidence" value="ECO:0007669"/>
    <property type="project" value="UniProtKB-UniRule"/>
</dbReference>
<dbReference type="NCBIfam" id="TIGR01035">
    <property type="entry name" value="hemA"/>
    <property type="match status" value="1"/>
</dbReference>
<dbReference type="Pfam" id="PF00745">
    <property type="entry name" value="GlutR_dimer"/>
    <property type="match status" value="1"/>
</dbReference>
<dbReference type="FunFam" id="3.40.50.720:FF:000031">
    <property type="entry name" value="Glutamyl-tRNA reductase"/>
    <property type="match status" value="1"/>
</dbReference>
<evidence type="ECO:0000256" key="6">
    <source>
        <dbReference type="ARBA" id="ARBA00023244"/>
    </source>
</evidence>
<feature type="binding site" evidence="9 11">
    <location>
        <begin position="50"/>
        <end position="53"/>
    </location>
    <ligand>
        <name>substrate</name>
    </ligand>
</feature>
<name>A0A5C5XQU8_9PLAN</name>
<feature type="active site" description="Nucleophile" evidence="9 10">
    <location>
        <position position="51"/>
    </location>
</feature>
<keyword evidence="5 9" id="KW-0560">Oxidoreductase</keyword>
<accession>A0A5C5XQU8</accession>
<dbReference type="InterPro" id="IPR015896">
    <property type="entry name" value="4pyrrol_synth_GluRdtase_dimer"/>
</dbReference>
<dbReference type="GO" id="GO:0019353">
    <property type="term" value="P:protoporphyrinogen IX biosynthetic process from glutamate"/>
    <property type="evidence" value="ECO:0007669"/>
    <property type="project" value="TreeGrafter"/>
</dbReference>
<dbReference type="EC" id="1.2.1.70" evidence="3 9"/>
<evidence type="ECO:0000256" key="11">
    <source>
        <dbReference type="PIRSR" id="PIRSR000445-2"/>
    </source>
</evidence>
<dbReference type="Proteomes" id="UP000316095">
    <property type="component" value="Unassembled WGS sequence"/>
</dbReference>
<organism evidence="18 19">
    <name type="scientific">Rubinisphaera italica</name>
    <dbReference type="NCBI Taxonomy" id="2527969"/>
    <lineage>
        <taxon>Bacteria</taxon>
        <taxon>Pseudomonadati</taxon>
        <taxon>Planctomycetota</taxon>
        <taxon>Planctomycetia</taxon>
        <taxon>Planctomycetales</taxon>
        <taxon>Planctomycetaceae</taxon>
        <taxon>Rubinisphaera</taxon>
    </lineage>
</organism>
<dbReference type="UniPathway" id="UPA00251">
    <property type="reaction ID" value="UER00316"/>
</dbReference>
<evidence type="ECO:0000259" key="16">
    <source>
        <dbReference type="Pfam" id="PF01488"/>
    </source>
</evidence>
<feature type="site" description="Important for activity" evidence="9 13">
    <location>
        <position position="102"/>
    </location>
</feature>
<dbReference type="SUPFAM" id="SSF69075">
    <property type="entry name" value="Glutamyl tRNA-reductase dimerization domain"/>
    <property type="match status" value="1"/>
</dbReference>
<dbReference type="SUPFAM" id="SSF51735">
    <property type="entry name" value="NAD(P)-binding Rossmann-fold domains"/>
    <property type="match status" value="1"/>
</dbReference>
<comment type="pathway">
    <text evidence="1 9 14">Porphyrin-containing compound metabolism; protoporphyrin-IX biosynthesis; 5-aminolevulinate from L-glutamyl-tRNA(Glu): step 1/2.</text>
</comment>
<evidence type="ECO:0000259" key="15">
    <source>
        <dbReference type="Pfam" id="PF00745"/>
    </source>
</evidence>
<feature type="domain" description="Tetrapyrrole biosynthesis glutamyl-tRNA reductase dimerisation" evidence="15">
    <location>
        <begin position="326"/>
        <end position="425"/>
    </location>
</feature>
<sequence>MNLRVVYCNHETAGLEIRERLAFSSEERLRLAYVNLRARFPQTEIVIVSTCNRVELYFGAEDRGQLPEQESIARFLSEFHEVPLDDFINELRTDTEISAVRHLFLVASSLDSMVLGEAQIVNQIKQSYQRAADYDAVGPITHHLFQAAMKFASQVRTETKLSEGRISIASVAVGEFGKSIFERFSDKTVLVLGAGEMAEETLRYLKEEGVEKIVIANRSLQRGEDLAGRWGGTAIPFAEWESRLSEFDVIVSATGATEPIINKQRFAELRSQPDCQQTLFILDLGAPRDFAPEIARTDDNVFLYDISDLEQTCQQNRKARAREVKKAELMLDEATNQFMHAFYHRATGPVVQQLRETWHAIGKEELDRLYKKMEHVSEDDKQQIEQTISRIVNKLLHPPLENIKHHSREGTPHTLLETVKQLFGLSD</sequence>
<comment type="subunit">
    <text evidence="9">Homodimer.</text>
</comment>
<evidence type="ECO:0000313" key="19">
    <source>
        <dbReference type="Proteomes" id="UP000316095"/>
    </source>
</evidence>
<evidence type="ECO:0000256" key="9">
    <source>
        <dbReference type="HAMAP-Rule" id="MF_00087"/>
    </source>
</evidence>
<comment type="similarity">
    <text evidence="2 9 14">Belongs to the glutamyl-tRNA reductase family.</text>
</comment>
<dbReference type="Gene3D" id="3.40.50.720">
    <property type="entry name" value="NAD(P)-binding Rossmann-like Domain"/>
    <property type="match status" value="1"/>
</dbReference>
<comment type="miscellaneous">
    <text evidence="9">During catalysis, the active site Cys acts as a nucleophile attacking the alpha-carbonyl group of tRNA-bound glutamate with the formation of a thioester intermediate between enzyme and glutamate, and the concomitant release of tRNA(Glu). The thioester intermediate is finally reduced by direct hydride transfer from NADPH, to form the product GSA.</text>
</comment>
<dbReference type="CDD" id="cd05213">
    <property type="entry name" value="NAD_bind_Glutamyl_tRNA_reduct"/>
    <property type="match status" value="1"/>
</dbReference>
<evidence type="ECO:0000256" key="4">
    <source>
        <dbReference type="ARBA" id="ARBA00022857"/>
    </source>
</evidence>
<dbReference type="PANTHER" id="PTHR43013:SF1">
    <property type="entry name" value="GLUTAMYL-TRNA REDUCTASE"/>
    <property type="match status" value="1"/>
</dbReference>
<dbReference type="InterPro" id="IPR006151">
    <property type="entry name" value="Shikm_DH/Glu-tRNA_Rdtase"/>
</dbReference>
<comment type="caution">
    <text evidence="18">The sequence shown here is derived from an EMBL/GenBank/DDBJ whole genome shotgun (WGS) entry which is preliminary data.</text>
</comment>
<feature type="binding site" evidence="9 11">
    <location>
        <position position="112"/>
    </location>
    <ligand>
        <name>substrate</name>
    </ligand>
</feature>
<dbReference type="RefSeq" id="WP_146506167.1">
    <property type="nucleotide sequence ID" value="NZ_SJPG01000001.1"/>
</dbReference>
<dbReference type="InterPro" id="IPR036453">
    <property type="entry name" value="GluRdtase_dimer_dom_sf"/>
</dbReference>
<dbReference type="AlphaFoldDB" id="A0A5C5XQU8"/>
<dbReference type="OrthoDB" id="110209at2"/>
<evidence type="ECO:0000313" key="18">
    <source>
        <dbReference type="EMBL" id="TWT64455.1"/>
    </source>
</evidence>
<dbReference type="FunFam" id="3.30.460.30:FF:000001">
    <property type="entry name" value="Glutamyl-tRNA reductase"/>
    <property type="match status" value="1"/>
</dbReference>
<proteinExistence type="inferred from homology"/>
<keyword evidence="19" id="KW-1185">Reference proteome</keyword>
<evidence type="ECO:0000256" key="2">
    <source>
        <dbReference type="ARBA" id="ARBA00005916"/>
    </source>
</evidence>
<evidence type="ECO:0000256" key="8">
    <source>
        <dbReference type="ARBA" id="ARBA00068659"/>
    </source>
</evidence>
<feature type="binding site" evidence="9 12">
    <location>
        <begin position="193"/>
        <end position="198"/>
    </location>
    <ligand>
        <name>NADP(+)</name>
        <dbReference type="ChEBI" id="CHEBI:58349"/>
    </ligand>
</feature>
<evidence type="ECO:0000259" key="17">
    <source>
        <dbReference type="Pfam" id="PF05201"/>
    </source>
</evidence>
<dbReference type="Pfam" id="PF01488">
    <property type="entry name" value="Shikimate_DH"/>
    <property type="match status" value="1"/>
</dbReference>
<dbReference type="HAMAP" id="MF_00087">
    <property type="entry name" value="Glu_tRNA_reductase"/>
    <property type="match status" value="1"/>
</dbReference>
<evidence type="ECO:0000256" key="12">
    <source>
        <dbReference type="PIRSR" id="PIRSR000445-3"/>
    </source>
</evidence>
<dbReference type="EMBL" id="SJPG01000001">
    <property type="protein sequence ID" value="TWT64455.1"/>
    <property type="molecule type" value="Genomic_DNA"/>
</dbReference>
<evidence type="ECO:0000256" key="7">
    <source>
        <dbReference type="ARBA" id="ARBA00047464"/>
    </source>
</evidence>
<evidence type="ECO:0000256" key="14">
    <source>
        <dbReference type="RuleBase" id="RU000584"/>
    </source>
</evidence>
<dbReference type="GO" id="GO:0050661">
    <property type="term" value="F:NADP binding"/>
    <property type="evidence" value="ECO:0007669"/>
    <property type="project" value="InterPro"/>
</dbReference>
<dbReference type="Gene3D" id="3.30.460.30">
    <property type="entry name" value="Glutamyl-tRNA reductase, N-terminal domain"/>
    <property type="match status" value="1"/>
</dbReference>
<dbReference type="InterPro" id="IPR000343">
    <property type="entry name" value="4pyrrol_synth_GluRdtase"/>
</dbReference>
<reference evidence="18 19" key="1">
    <citation type="submission" date="2019-02" db="EMBL/GenBank/DDBJ databases">
        <title>Deep-cultivation of Planctomycetes and their phenomic and genomic characterization uncovers novel biology.</title>
        <authorList>
            <person name="Wiegand S."/>
            <person name="Jogler M."/>
            <person name="Boedeker C."/>
            <person name="Pinto D."/>
            <person name="Vollmers J."/>
            <person name="Rivas-Marin E."/>
            <person name="Kohn T."/>
            <person name="Peeters S.H."/>
            <person name="Heuer A."/>
            <person name="Rast P."/>
            <person name="Oberbeckmann S."/>
            <person name="Bunk B."/>
            <person name="Jeske O."/>
            <person name="Meyerdierks A."/>
            <person name="Storesund J.E."/>
            <person name="Kallscheuer N."/>
            <person name="Luecker S."/>
            <person name="Lage O.M."/>
            <person name="Pohl T."/>
            <person name="Merkel B.J."/>
            <person name="Hornburger P."/>
            <person name="Mueller R.-W."/>
            <person name="Bruemmer F."/>
            <person name="Labrenz M."/>
            <person name="Spormann A.M."/>
            <person name="Op Den Camp H."/>
            <person name="Overmann J."/>
            <person name="Amann R."/>
            <person name="Jetten M.S.M."/>
            <person name="Mascher T."/>
            <person name="Medema M.H."/>
            <person name="Devos D.P."/>
            <person name="Kaster A.-K."/>
            <person name="Ovreas L."/>
            <person name="Rohde M."/>
            <person name="Galperin M.Y."/>
            <person name="Jogler C."/>
        </authorList>
    </citation>
    <scope>NUCLEOTIDE SEQUENCE [LARGE SCALE GENOMIC DNA]</scope>
    <source>
        <strain evidence="18 19">Pan54</strain>
    </source>
</reference>
<dbReference type="InterPro" id="IPR036291">
    <property type="entry name" value="NAD(P)-bd_dom_sf"/>
</dbReference>
<feature type="domain" description="Quinate/shikimate 5-dehydrogenase/glutamyl-tRNA reductase" evidence="16">
    <location>
        <begin position="177"/>
        <end position="311"/>
    </location>
</feature>
<comment type="domain">
    <text evidence="9">Possesses an unusual extended V-shaped dimeric structure with each monomer consisting of three distinct domains arranged along a curved 'spinal' alpha-helix. The N-terminal catalytic domain specifically recognizes the glutamate moiety of the substrate. The second domain is the NADPH-binding domain, and the third C-terminal domain is responsible for dimerization.</text>
</comment>
<feature type="binding site" evidence="9 11">
    <location>
        <position position="123"/>
    </location>
    <ligand>
        <name>substrate</name>
    </ligand>
</feature>
<comment type="catalytic activity">
    <reaction evidence="7 9 14">
        <text>(S)-4-amino-5-oxopentanoate + tRNA(Glu) + NADP(+) = L-glutamyl-tRNA(Glu) + NADPH + H(+)</text>
        <dbReference type="Rhea" id="RHEA:12344"/>
        <dbReference type="Rhea" id="RHEA-COMP:9663"/>
        <dbReference type="Rhea" id="RHEA-COMP:9680"/>
        <dbReference type="ChEBI" id="CHEBI:15378"/>
        <dbReference type="ChEBI" id="CHEBI:57501"/>
        <dbReference type="ChEBI" id="CHEBI:57783"/>
        <dbReference type="ChEBI" id="CHEBI:58349"/>
        <dbReference type="ChEBI" id="CHEBI:78442"/>
        <dbReference type="ChEBI" id="CHEBI:78520"/>
        <dbReference type="EC" id="1.2.1.70"/>
    </reaction>
</comment>
<evidence type="ECO:0000256" key="10">
    <source>
        <dbReference type="PIRSR" id="PIRSR000445-1"/>
    </source>
</evidence>
<dbReference type="PIRSF" id="PIRSF000445">
    <property type="entry name" value="4pyrrol_synth_GluRdtase"/>
    <property type="match status" value="1"/>
</dbReference>
<protein>
    <recommendedName>
        <fullName evidence="8 9">Glutamyl-tRNA reductase</fullName>
        <shortName evidence="9">GluTR</shortName>
        <ecNumber evidence="3 9">1.2.1.70</ecNumber>
    </recommendedName>
</protein>
<dbReference type="Pfam" id="PF05201">
    <property type="entry name" value="GlutR_N"/>
    <property type="match status" value="1"/>
</dbReference>
<evidence type="ECO:0000256" key="13">
    <source>
        <dbReference type="PIRSR" id="PIRSR000445-4"/>
    </source>
</evidence>
<feature type="domain" description="Glutamyl-tRNA reductase N-terminal" evidence="17">
    <location>
        <begin position="8"/>
        <end position="159"/>
    </location>
</feature>
<dbReference type="InterPro" id="IPR015895">
    <property type="entry name" value="4pyrrol_synth_GluRdtase_N"/>
</dbReference>
<dbReference type="SUPFAM" id="SSF69742">
    <property type="entry name" value="Glutamyl tRNA-reductase catalytic, N-terminal domain"/>
    <property type="match status" value="1"/>
</dbReference>
<dbReference type="InterPro" id="IPR036343">
    <property type="entry name" value="GluRdtase_N_sf"/>
</dbReference>
<dbReference type="PANTHER" id="PTHR43013">
    <property type="entry name" value="GLUTAMYL-TRNA REDUCTASE"/>
    <property type="match status" value="1"/>
</dbReference>
<evidence type="ECO:0000256" key="3">
    <source>
        <dbReference type="ARBA" id="ARBA00012970"/>
    </source>
</evidence>
<evidence type="ECO:0000256" key="1">
    <source>
        <dbReference type="ARBA" id="ARBA00005059"/>
    </source>
</evidence>
<comment type="function">
    <text evidence="9">Catalyzes the NADPH-dependent reduction of glutamyl-tRNA(Glu) to glutamate 1-semialdehyde (GSA).</text>
</comment>